<reference evidence="3 4" key="1">
    <citation type="journal article" date="2019" name="Environ. Microbiol.">
        <title>At the nexus of three kingdoms: the genome of the mycorrhizal fungus Gigaspora margarita provides insights into plant, endobacterial and fungal interactions.</title>
        <authorList>
            <person name="Venice F."/>
            <person name="Ghignone S."/>
            <person name="Salvioli di Fossalunga A."/>
            <person name="Amselem J."/>
            <person name="Novero M."/>
            <person name="Xianan X."/>
            <person name="Sedzielewska Toro K."/>
            <person name="Morin E."/>
            <person name="Lipzen A."/>
            <person name="Grigoriev I.V."/>
            <person name="Henrissat B."/>
            <person name="Martin F.M."/>
            <person name="Bonfante P."/>
        </authorList>
    </citation>
    <scope>NUCLEOTIDE SEQUENCE [LARGE SCALE GENOMIC DNA]</scope>
    <source>
        <strain evidence="3 4">BEG34</strain>
    </source>
</reference>
<comment type="caution">
    <text evidence="3">The sequence shown here is derived from an EMBL/GenBank/DDBJ whole genome shotgun (WGS) entry which is preliminary data.</text>
</comment>
<dbReference type="SMART" id="SM00398">
    <property type="entry name" value="HMG"/>
    <property type="match status" value="1"/>
</dbReference>
<accession>A0A8H3WY57</accession>
<evidence type="ECO:0000313" key="4">
    <source>
        <dbReference type="Proteomes" id="UP000439903"/>
    </source>
</evidence>
<evidence type="ECO:0000259" key="2">
    <source>
        <dbReference type="SMART" id="SM00398"/>
    </source>
</evidence>
<dbReference type="Gene3D" id="1.10.30.10">
    <property type="entry name" value="High mobility group box domain"/>
    <property type="match status" value="1"/>
</dbReference>
<dbReference type="InterPro" id="IPR009071">
    <property type="entry name" value="HMG_box_dom"/>
</dbReference>
<feature type="domain" description="HMG box" evidence="2">
    <location>
        <begin position="37"/>
        <end position="107"/>
    </location>
</feature>
<evidence type="ECO:0000256" key="1">
    <source>
        <dbReference type="SAM" id="MobiDB-lite"/>
    </source>
</evidence>
<keyword evidence="4" id="KW-1185">Reference proteome</keyword>
<gene>
    <name evidence="3" type="ORF">F8M41_012493</name>
</gene>
<dbReference type="Pfam" id="PF00505">
    <property type="entry name" value="HMG_box"/>
    <property type="match status" value="1"/>
</dbReference>
<dbReference type="Proteomes" id="UP000439903">
    <property type="component" value="Unassembled WGS sequence"/>
</dbReference>
<dbReference type="AlphaFoldDB" id="A0A8H3WY57"/>
<protein>
    <submittedName>
        <fullName evidence="3">MATA-HMG</fullName>
    </submittedName>
</protein>
<name>A0A8H3WY57_GIGMA</name>
<evidence type="ECO:0000313" key="3">
    <source>
        <dbReference type="EMBL" id="KAF0377936.1"/>
    </source>
</evidence>
<organism evidence="3 4">
    <name type="scientific">Gigaspora margarita</name>
    <dbReference type="NCBI Taxonomy" id="4874"/>
    <lineage>
        <taxon>Eukaryota</taxon>
        <taxon>Fungi</taxon>
        <taxon>Fungi incertae sedis</taxon>
        <taxon>Mucoromycota</taxon>
        <taxon>Glomeromycotina</taxon>
        <taxon>Glomeromycetes</taxon>
        <taxon>Diversisporales</taxon>
        <taxon>Gigasporaceae</taxon>
        <taxon>Gigaspora</taxon>
    </lineage>
</organism>
<dbReference type="OrthoDB" id="2372466at2759"/>
<feature type="region of interest" description="Disordered" evidence="1">
    <location>
        <begin position="107"/>
        <end position="129"/>
    </location>
</feature>
<dbReference type="EMBL" id="WTPW01002533">
    <property type="protein sequence ID" value="KAF0377936.1"/>
    <property type="molecule type" value="Genomic_DNA"/>
</dbReference>
<sequence>MENNQNINNDYVEIHVPYPCSVDPKDFLSKKRKKGKKPSKSSNAFMIYRKMFSRELRKKNYKITQAKISGMASASWKNESKHIKDAYHKLAGDVDRLFIELHQDNPNGNSIERVDSNQESAELSPSPNQFPNVSADIASNDIIYLNAQIPQYYWLAPNAWQYTYDVTDMTTYITLNYEDN</sequence>
<dbReference type="InterPro" id="IPR036910">
    <property type="entry name" value="HMG_box_dom_sf"/>
</dbReference>
<proteinExistence type="predicted"/>
<dbReference type="SUPFAM" id="SSF47095">
    <property type="entry name" value="HMG-box"/>
    <property type="match status" value="1"/>
</dbReference>
<feature type="compositionally biased region" description="Polar residues" evidence="1">
    <location>
        <begin position="117"/>
        <end position="129"/>
    </location>
</feature>